<sequence>MSFPSGRRLVVGAALVDDLARPTRILAARRYATSQAGGWEFPGGKVEPGEAPLAALHRELREELDLPITVGREVHGPMPDGAWPISESWRIRVWLAEPARKDIRPGDAHDAVRWLGVDELDSVGWLPADDAIVAALRALMIPARA</sequence>
<protein>
    <recommendedName>
        <fullName evidence="11">8-oxo-dGTP diphosphatase</fullName>
        <ecNumber evidence="11">3.6.1.55</ecNumber>
    </recommendedName>
</protein>
<name>A0A1G6GMH3_9ACTN</name>
<dbReference type="InterPro" id="IPR020084">
    <property type="entry name" value="NUDIX_hydrolase_CS"/>
</dbReference>
<evidence type="ECO:0000256" key="8">
    <source>
        <dbReference type="ARBA" id="ARBA00022842"/>
    </source>
</evidence>
<evidence type="ECO:0000256" key="5">
    <source>
        <dbReference type="ARBA" id="ARBA00022723"/>
    </source>
</evidence>
<keyword evidence="4" id="KW-0235">DNA replication</keyword>
<dbReference type="AlphaFoldDB" id="A0A1G6GMH3"/>
<gene>
    <name evidence="14" type="ORF">GA0111570_10483</name>
</gene>
<evidence type="ECO:0000256" key="9">
    <source>
        <dbReference type="ARBA" id="ARBA00023204"/>
    </source>
</evidence>
<dbReference type="Gene3D" id="3.90.79.10">
    <property type="entry name" value="Nucleoside Triphosphate Pyrophosphohydrolase"/>
    <property type="match status" value="1"/>
</dbReference>
<dbReference type="GO" id="GO:0046872">
    <property type="term" value="F:metal ion binding"/>
    <property type="evidence" value="ECO:0007669"/>
    <property type="project" value="UniProtKB-KW"/>
</dbReference>
<keyword evidence="6" id="KW-0227">DNA damage</keyword>
<dbReference type="GO" id="GO:0044715">
    <property type="term" value="F:8-oxo-dGDP phosphatase activity"/>
    <property type="evidence" value="ECO:0007669"/>
    <property type="project" value="TreeGrafter"/>
</dbReference>
<dbReference type="Proteomes" id="UP000199086">
    <property type="component" value="Unassembled WGS sequence"/>
</dbReference>
<dbReference type="PANTHER" id="PTHR47707:SF1">
    <property type="entry name" value="NUDIX HYDROLASE FAMILY PROTEIN"/>
    <property type="match status" value="1"/>
</dbReference>
<dbReference type="EC" id="3.6.1.55" evidence="11"/>
<dbReference type="EMBL" id="FMYF01000004">
    <property type="protein sequence ID" value="SDB83043.1"/>
    <property type="molecule type" value="Genomic_DNA"/>
</dbReference>
<dbReference type="PROSITE" id="PS51462">
    <property type="entry name" value="NUDIX"/>
    <property type="match status" value="1"/>
</dbReference>
<dbReference type="CDD" id="cd03425">
    <property type="entry name" value="NUDIX_MutT_NudA_like"/>
    <property type="match status" value="1"/>
</dbReference>
<keyword evidence="7 12" id="KW-0378">Hydrolase</keyword>
<evidence type="ECO:0000256" key="1">
    <source>
        <dbReference type="ARBA" id="ARBA00001946"/>
    </source>
</evidence>
<reference evidence="14 15" key="1">
    <citation type="submission" date="2016-06" db="EMBL/GenBank/DDBJ databases">
        <authorList>
            <person name="Olsen C.W."/>
            <person name="Carey S."/>
            <person name="Hinshaw L."/>
            <person name="Karasin A.I."/>
        </authorList>
    </citation>
    <scope>NUCLEOTIDE SEQUENCE [LARGE SCALE GENOMIC DNA]</scope>
    <source>
        <strain evidence="14 15">LZ-22</strain>
    </source>
</reference>
<dbReference type="GO" id="GO:0006281">
    <property type="term" value="P:DNA repair"/>
    <property type="evidence" value="ECO:0007669"/>
    <property type="project" value="UniProtKB-KW"/>
</dbReference>
<accession>A0A1G6GMH3</accession>
<dbReference type="GO" id="GO:0044716">
    <property type="term" value="F:8-oxo-GDP phosphatase activity"/>
    <property type="evidence" value="ECO:0007669"/>
    <property type="project" value="TreeGrafter"/>
</dbReference>
<evidence type="ECO:0000313" key="15">
    <source>
        <dbReference type="Proteomes" id="UP000199086"/>
    </source>
</evidence>
<evidence type="ECO:0000313" key="14">
    <source>
        <dbReference type="EMBL" id="SDB83043.1"/>
    </source>
</evidence>
<evidence type="ECO:0000256" key="12">
    <source>
        <dbReference type="RuleBase" id="RU003476"/>
    </source>
</evidence>
<dbReference type="PANTHER" id="PTHR47707">
    <property type="entry name" value="8-OXO-DGTP DIPHOSPHATASE"/>
    <property type="match status" value="1"/>
</dbReference>
<dbReference type="InterPro" id="IPR015797">
    <property type="entry name" value="NUDIX_hydrolase-like_dom_sf"/>
</dbReference>
<dbReference type="GO" id="GO:0035539">
    <property type="term" value="F:8-oxo-7,8-dihydrodeoxyguanosine triphosphate pyrophosphatase activity"/>
    <property type="evidence" value="ECO:0007669"/>
    <property type="project" value="UniProtKB-EC"/>
</dbReference>
<organism evidence="14 15">
    <name type="scientific">Raineyella antarctica</name>
    <dbReference type="NCBI Taxonomy" id="1577474"/>
    <lineage>
        <taxon>Bacteria</taxon>
        <taxon>Bacillati</taxon>
        <taxon>Actinomycetota</taxon>
        <taxon>Actinomycetes</taxon>
        <taxon>Propionibacteriales</taxon>
        <taxon>Propionibacteriaceae</taxon>
        <taxon>Raineyella</taxon>
    </lineage>
</organism>
<dbReference type="GO" id="GO:0006260">
    <property type="term" value="P:DNA replication"/>
    <property type="evidence" value="ECO:0007669"/>
    <property type="project" value="UniProtKB-KW"/>
</dbReference>
<comment type="similarity">
    <text evidence="2 12">Belongs to the Nudix hydrolase family.</text>
</comment>
<evidence type="ECO:0000256" key="2">
    <source>
        <dbReference type="ARBA" id="ARBA00005582"/>
    </source>
</evidence>
<evidence type="ECO:0000256" key="10">
    <source>
        <dbReference type="ARBA" id="ARBA00035861"/>
    </source>
</evidence>
<keyword evidence="5" id="KW-0479">Metal-binding</keyword>
<evidence type="ECO:0000256" key="3">
    <source>
        <dbReference type="ARBA" id="ARBA00022457"/>
    </source>
</evidence>
<dbReference type="PRINTS" id="PR00502">
    <property type="entry name" value="NUDIXFAMILY"/>
</dbReference>
<keyword evidence="3" id="KW-0515">Mutator protein</keyword>
<dbReference type="InterPro" id="IPR000086">
    <property type="entry name" value="NUDIX_hydrolase_dom"/>
</dbReference>
<dbReference type="RefSeq" id="WP_092608524.1">
    <property type="nucleotide sequence ID" value="NZ_FMYF01000004.1"/>
</dbReference>
<dbReference type="OrthoDB" id="9804442at2"/>
<keyword evidence="9" id="KW-0234">DNA repair</keyword>
<comment type="cofactor">
    <cofactor evidence="1">
        <name>Mg(2+)</name>
        <dbReference type="ChEBI" id="CHEBI:18420"/>
    </cofactor>
</comment>
<keyword evidence="8" id="KW-0460">Magnesium</keyword>
<dbReference type="PROSITE" id="PS00893">
    <property type="entry name" value="NUDIX_BOX"/>
    <property type="match status" value="1"/>
</dbReference>
<comment type="catalytic activity">
    <reaction evidence="10">
        <text>8-oxo-dGTP + H2O = 8-oxo-dGMP + diphosphate + H(+)</text>
        <dbReference type="Rhea" id="RHEA:31575"/>
        <dbReference type="ChEBI" id="CHEBI:15377"/>
        <dbReference type="ChEBI" id="CHEBI:15378"/>
        <dbReference type="ChEBI" id="CHEBI:33019"/>
        <dbReference type="ChEBI" id="CHEBI:63224"/>
        <dbReference type="ChEBI" id="CHEBI:77896"/>
        <dbReference type="EC" id="3.6.1.55"/>
    </reaction>
</comment>
<evidence type="ECO:0000259" key="13">
    <source>
        <dbReference type="PROSITE" id="PS51462"/>
    </source>
</evidence>
<feature type="domain" description="Nudix hydrolase" evidence="13">
    <location>
        <begin position="6"/>
        <end position="140"/>
    </location>
</feature>
<evidence type="ECO:0000256" key="4">
    <source>
        <dbReference type="ARBA" id="ARBA00022705"/>
    </source>
</evidence>
<evidence type="ECO:0000256" key="11">
    <source>
        <dbReference type="ARBA" id="ARBA00038905"/>
    </source>
</evidence>
<dbReference type="Pfam" id="PF00293">
    <property type="entry name" value="NUDIX"/>
    <property type="match status" value="1"/>
</dbReference>
<dbReference type="GO" id="GO:0008413">
    <property type="term" value="F:8-oxo-7,8-dihydroguanosine triphosphate pyrophosphatase activity"/>
    <property type="evidence" value="ECO:0007669"/>
    <property type="project" value="TreeGrafter"/>
</dbReference>
<evidence type="ECO:0000256" key="7">
    <source>
        <dbReference type="ARBA" id="ARBA00022801"/>
    </source>
</evidence>
<dbReference type="InterPro" id="IPR020476">
    <property type="entry name" value="Nudix_hydrolase"/>
</dbReference>
<dbReference type="SUPFAM" id="SSF55811">
    <property type="entry name" value="Nudix"/>
    <property type="match status" value="1"/>
</dbReference>
<dbReference type="STRING" id="1577474.GA0111570_10483"/>
<keyword evidence="15" id="KW-1185">Reference proteome</keyword>
<dbReference type="InterPro" id="IPR047127">
    <property type="entry name" value="MutT-like"/>
</dbReference>
<proteinExistence type="inferred from homology"/>
<evidence type="ECO:0000256" key="6">
    <source>
        <dbReference type="ARBA" id="ARBA00022763"/>
    </source>
</evidence>